<comment type="pathway">
    <text evidence="9">Protein modification; lipoprotein biosynthesis (signal peptide cleavage).</text>
</comment>
<comment type="function">
    <text evidence="9 10">This protein specifically catalyzes the removal of signal peptides from prolipoproteins.</text>
</comment>
<proteinExistence type="inferred from homology"/>
<feature type="transmembrane region" description="Helical" evidence="9">
    <location>
        <begin position="60"/>
        <end position="81"/>
    </location>
</feature>
<keyword evidence="5 9" id="KW-0064">Aspartyl protease</keyword>
<dbReference type="PANTHER" id="PTHR33695">
    <property type="entry name" value="LIPOPROTEIN SIGNAL PEPTIDASE"/>
    <property type="match status" value="1"/>
</dbReference>
<dbReference type="EMBL" id="CYSF01000019">
    <property type="protein sequence ID" value="CUH86045.1"/>
    <property type="molecule type" value="Genomic_DNA"/>
</dbReference>
<keyword evidence="6 9" id="KW-0378">Hydrolase</keyword>
<dbReference type="HAMAP" id="MF_00161">
    <property type="entry name" value="LspA"/>
    <property type="match status" value="1"/>
</dbReference>
<dbReference type="PROSITE" id="PS00855">
    <property type="entry name" value="SPASE_II"/>
    <property type="match status" value="1"/>
</dbReference>
<keyword evidence="8 9" id="KW-0472">Membrane</keyword>
<keyword evidence="7 9" id="KW-1133">Transmembrane helix</keyword>
<gene>
    <name evidence="12" type="primary">lspA_2</name>
    <name evidence="9" type="synonym">lspA</name>
    <name evidence="12" type="ORF">TM5383_03288</name>
</gene>
<dbReference type="Pfam" id="PF01252">
    <property type="entry name" value="Peptidase_A8"/>
    <property type="match status" value="1"/>
</dbReference>
<evidence type="ECO:0000313" key="13">
    <source>
        <dbReference type="Proteomes" id="UP000051681"/>
    </source>
</evidence>
<feature type="active site" evidence="9">
    <location>
        <position position="115"/>
    </location>
</feature>
<dbReference type="GO" id="GO:0004190">
    <property type="term" value="F:aspartic-type endopeptidase activity"/>
    <property type="evidence" value="ECO:0007669"/>
    <property type="project" value="UniProtKB-UniRule"/>
</dbReference>
<sequence>MKIFILPGLTTVLIALFVDQVTKFFVMDNASSFATGIQILPIFDLVYVQNDGVSFGMFGGMPWWGLSALALVICTVLGVMLFRSDNHIEAVALGAIIGGALGNVVDRFRFQAVTDFLSFHIAGLYWPAFNLADVFVVCGVGVLLLYPLRRARFQA</sequence>
<evidence type="ECO:0000256" key="5">
    <source>
        <dbReference type="ARBA" id="ARBA00022750"/>
    </source>
</evidence>
<evidence type="ECO:0000256" key="7">
    <source>
        <dbReference type="ARBA" id="ARBA00022989"/>
    </source>
</evidence>
<evidence type="ECO:0000313" key="12">
    <source>
        <dbReference type="EMBL" id="CUH86045.1"/>
    </source>
</evidence>
<dbReference type="NCBIfam" id="TIGR00077">
    <property type="entry name" value="lspA"/>
    <property type="match status" value="1"/>
</dbReference>
<keyword evidence="13" id="KW-1185">Reference proteome</keyword>
<organism evidence="12 13">
    <name type="scientific">Thalassovita mediterranea</name>
    <dbReference type="NCBI Taxonomy" id="340021"/>
    <lineage>
        <taxon>Bacteria</taxon>
        <taxon>Pseudomonadati</taxon>
        <taxon>Pseudomonadota</taxon>
        <taxon>Alphaproteobacteria</taxon>
        <taxon>Rhodobacterales</taxon>
        <taxon>Roseobacteraceae</taxon>
        <taxon>Thalassovita</taxon>
    </lineage>
</organism>
<dbReference type="AlphaFoldDB" id="A0A0P1F6Q2"/>
<evidence type="ECO:0000256" key="9">
    <source>
        <dbReference type="HAMAP-Rule" id="MF_00161"/>
    </source>
</evidence>
<dbReference type="UniPathway" id="UPA00665"/>
<accession>A0A0P1F6Q2</accession>
<name>A0A0P1F6Q2_9RHOB</name>
<comment type="similarity">
    <text evidence="1 9 11">Belongs to the peptidase A8 family.</text>
</comment>
<evidence type="ECO:0000256" key="6">
    <source>
        <dbReference type="ARBA" id="ARBA00022801"/>
    </source>
</evidence>
<feature type="transmembrane region" description="Helical" evidence="9">
    <location>
        <begin position="88"/>
        <end position="105"/>
    </location>
</feature>
<comment type="subcellular location">
    <subcellularLocation>
        <location evidence="9">Cell membrane</location>
        <topology evidence="9">Multi-pass membrane protein</topology>
    </subcellularLocation>
</comment>
<dbReference type="GO" id="GO:0006508">
    <property type="term" value="P:proteolysis"/>
    <property type="evidence" value="ECO:0007669"/>
    <property type="project" value="UniProtKB-KW"/>
</dbReference>
<dbReference type="Proteomes" id="UP000051681">
    <property type="component" value="Unassembled WGS sequence"/>
</dbReference>
<dbReference type="OrthoDB" id="9810259at2"/>
<keyword evidence="4 9" id="KW-0812">Transmembrane</keyword>
<dbReference type="PRINTS" id="PR00781">
    <property type="entry name" value="LIPOSIGPTASE"/>
</dbReference>
<dbReference type="GO" id="GO:0005886">
    <property type="term" value="C:plasma membrane"/>
    <property type="evidence" value="ECO:0007669"/>
    <property type="project" value="UniProtKB-SubCell"/>
</dbReference>
<dbReference type="EC" id="3.4.23.36" evidence="9"/>
<dbReference type="STRING" id="340021.TM5383_03288"/>
<dbReference type="RefSeq" id="WP_025054193.1">
    <property type="nucleotide sequence ID" value="NZ_CYSF01000019.1"/>
</dbReference>
<keyword evidence="3 9" id="KW-0645">Protease</keyword>
<evidence type="ECO:0000256" key="10">
    <source>
        <dbReference type="RuleBase" id="RU000594"/>
    </source>
</evidence>
<feature type="transmembrane region" description="Helical" evidence="9">
    <location>
        <begin position="125"/>
        <end position="146"/>
    </location>
</feature>
<dbReference type="InterPro" id="IPR001872">
    <property type="entry name" value="Peptidase_A8"/>
</dbReference>
<protein>
    <recommendedName>
        <fullName evidence="9">Lipoprotein signal peptidase</fullName>
        <ecNumber evidence="9">3.4.23.36</ecNumber>
    </recommendedName>
    <alternativeName>
        <fullName evidence="9">Prolipoprotein signal peptidase</fullName>
    </alternativeName>
    <alternativeName>
        <fullName evidence="9">Signal peptidase II</fullName>
        <shortName evidence="9">SPase II</shortName>
    </alternativeName>
</protein>
<evidence type="ECO:0000256" key="8">
    <source>
        <dbReference type="ARBA" id="ARBA00023136"/>
    </source>
</evidence>
<evidence type="ECO:0000256" key="4">
    <source>
        <dbReference type="ARBA" id="ARBA00022692"/>
    </source>
</evidence>
<keyword evidence="12" id="KW-0449">Lipoprotein</keyword>
<feature type="active site" evidence="9">
    <location>
        <position position="133"/>
    </location>
</feature>
<reference evidence="12 13" key="1">
    <citation type="submission" date="2015-09" db="EMBL/GenBank/DDBJ databases">
        <authorList>
            <consortium name="Swine Surveillance"/>
        </authorList>
    </citation>
    <scope>NUCLEOTIDE SEQUENCE [LARGE SCALE GENOMIC DNA]</scope>
    <source>
        <strain evidence="12 13">CECT 8383</strain>
    </source>
</reference>
<keyword evidence="2 9" id="KW-1003">Cell membrane</keyword>
<evidence type="ECO:0000256" key="11">
    <source>
        <dbReference type="RuleBase" id="RU004181"/>
    </source>
</evidence>
<comment type="catalytic activity">
    <reaction evidence="9 10">
        <text>Release of signal peptides from bacterial membrane prolipoproteins. Hydrolyzes -Xaa-Yaa-Zaa-|-(S,diacylglyceryl)Cys-, in which Xaa is hydrophobic (preferably Leu), and Yaa (Ala or Ser) and Zaa (Gly or Ala) have small, neutral side chains.</text>
        <dbReference type="EC" id="3.4.23.36"/>
    </reaction>
</comment>
<evidence type="ECO:0000256" key="3">
    <source>
        <dbReference type="ARBA" id="ARBA00022670"/>
    </source>
</evidence>
<dbReference type="PANTHER" id="PTHR33695:SF1">
    <property type="entry name" value="LIPOPROTEIN SIGNAL PEPTIDASE"/>
    <property type="match status" value="1"/>
</dbReference>
<comment type="caution">
    <text evidence="9">Lacks conserved residue(s) required for the propagation of feature annotation.</text>
</comment>
<evidence type="ECO:0000256" key="1">
    <source>
        <dbReference type="ARBA" id="ARBA00006139"/>
    </source>
</evidence>
<evidence type="ECO:0000256" key="2">
    <source>
        <dbReference type="ARBA" id="ARBA00022475"/>
    </source>
</evidence>